<dbReference type="PANTHER" id="PTHR23542:SF1">
    <property type="entry name" value="MAJOR FACILITATOR SUPERFAMILY (MFS) PROFILE DOMAIN-CONTAINING PROTEIN"/>
    <property type="match status" value="1"/>
</dbReference>
<feature type="transmembrane region" description="Helical" evidence="5">
    <location>
        <begin position="245"/>
        <end position="267"/>
    </location>
</feature>
<dbReference type="PANTHER" id="PTHR23542">
    <property type="match status" value="1"/>
</dbReference>
<evidence type="ECO:0000256" key="5">
    <source>
        <dbReference type="SAM" id="Phobius"/>
    </source>
</evidence>
<dbReference type="InterPro" id="IPR020846">
    <property type="entry name" value="MFS_dom"/>
</dbReference>
<evidence type="ECO:0000256" key="1">
    <source>
        <dbReference type="ARBA" id="ARBA00004651"/>
    </source>
</evidence>
<feature type="transmembrane region" description="Helical" evidence="5">
    <location>
        <begin position="79"/>
        <end position="98"/>
    </location>
</feature>
<feature type="transmembrane region" description="Helical" evidence="5">
    <location>
        <begin position="46"/>
        <end position="67"/>
    </location>
</feature>
<evidence type="ECO:0000313" key="8">
    <source>
        <dbReference type="Proteomes" id="UP001595823"/>
    </source>
</evidence>
<feature type="transmembrane region" description="Helical" evidence="5">
    <location>
        <begin position="366"/>
        <end position="387"/>
    </location>
</feature>
<organism evidence="7 8">
    <name type="scientific">Salininema proteolyticum</name>
    <dbReference type="NCBI Taxonomy" id="1607685"/>
    <lineage>
        <taxon>Bacteria</taxon>
        <taxon>Bacillati</taxon>
        <taxon>Actinomycetota</taxon>
        <taxon>Actinomycetes</taxon>
        <taxon>Glycomycetales</taxon>
        <taxon>Glycomycetaceae</taxon>
        <taxon>Salininema</taxon>
    </lineage>
</organism>
<feature type="transmembrane region" description="Helical" evidence="5">
    <location>
        <begin position="105"/>
        <end position="124"/>
    </location>
</feature>
<reference evidence="8" key="1">
    <citation type="journal article" date="2019" name="Int. J. Syst. Evol. Microbiol.">
        <title>The Global Catalogue of Microorganisms (GCM) 10K type strain sequencing project: providing services to taxonomists for standard genome sequencing and annotation.</title>
        <authorList>
            <consortium name="The Broad Institute Genomics Platform"/>
            <consortium name="The Broad Institute Genome Sequencing Center for Infectious Disease"/>
            <person name="Wu L."/>
            <person name="Ma J."/>
        </authorList>
    </citation>
    <scope>NUCLEOTIDE SEQUENCE [LARGE SCALE GENOMIC DNA]</scope>
    <source>
        <strain evidence="8">IBRC-M 10908</strain>
    </source>
</reference>
<keyword evidence="8" id="KW-1185">Reference proteome</keyword>
<dbReference type="Proteomes" id="UP001595823">
    <property type="component" value="Unassembled WGS sequence"/>
</dbReference>
<accession>A0ABV8TY07</accession>
<dbReference type="RefSeq" id="WP_380620067.1">
    <property type="nucleotide sequence ID" value="NZ_JBHSDK010000013.1"/>
</dbReference>
<gene>
    <name evidence="7" type="ORF">ACFPET_09120</name>
</gene>
<evidence type="ECO:0000256" key="3">
    <source>
        <dbReference type="ARBA" id="ARBA00022989"/>
    </source>
</evidence>
<feature type="transmembrane region" description="Helical" evidence="5">
    <location>
        <begin position="279"/>
        <end position="296"/>
    </location>
</feature>
<dbReference type="Pfam" id="PF07690">
    <property type="entry name" value="MFS_1"/>
    <property type="match status" value="1"/>
</dbReference>
<evidence type="ECO:0000256" key="2">
    <source>
        <dbReference type="ARBA" id="ARBA00022692"/>
    </source>
</evidence>
<evidence type="ECO:0000313" key="7">
    <source>
        <dbReference type="EMBL" id="MFC4335357.1"/>
    </source>
</evidence>
<feature type="transmembrane region" description="Helical" evidence="5">
    <location>
        <begin position="302"/>
        <end position="325"/>
    </location>
</feature>
<feature type="transmembrane region" description="Helical" evidence="5">
    <location>
        <begin position="337"/>
        <end position="360"/>
    </location>
</feature>
<sequence length="403" mass="40799">MANPYSTLFKAPGTVAFSAAGFLARLPMAMGAIAIIAMVSQLRGGYGLAGAVSATFTLSMAVCAPQISRLVDRYGQSKVLPPFAGASVAAFGVLVLCARYDAPAWTLFACAAIAGALPNMSAMVRSRWTHLYRGQDRLHTAFSLESVVDELTYMVGPAVAVTLSTALFPEAAPVLAAVLLAIGVALFVPQKRTEPPLEPRQSSERNGAAIRSRTLVMLALTLFAGGTIVGTVDVVSVAFAEEQGFPAGAGIVLGVYAAGSALSGLVFGAWNPSVPLPRLLIAGTAGTALTTVPLFLADGLIALSTIVFIAGVFFSPTMITVMGLVENTVPAAQLTEGMTWVITGLSAGAALGAGLSGAVVDAFGPVGGFTVAVTAGAATFAFALAAYRPLSAATAAEPEPVAG</sequence>
<proteinExistence type="predicted"/>
<dbReference type="EMBL" id="JBHSDK010000013">
    <property type="protein sequence ID" value="MFC4335357.1"/>
    <property type="molecule type" value="Genomic_DNA"/>
</dbReference>
<keyword evidence="2 5" id="KW-0812">Transmembrane</keyword>
<comment type="subcellular location">
    <subcellularLocation>
        <location evidence="1">Cell membrane</location>
        <topology evidence="1">Multi-pass membrane protein</topology>
    </subcellularLocation>
</comment>
<protein>
    <submittedName>
        <fullName evidence="7">MFS transporter</fullName>
    </submittedName>
</protein>
<dbReference type="InterPro" id="IPR011701">
    <property type="entry name" value="MFS"/>
</dbReference>
<dbReference type="InterPro" id="IPR036259">
    <property type="entry name" value="MFS_trans_sf"/>
</dbReference>
<feature type="domain" description="Major facilitator superfamily (MFS) profile" evidence="6">
    <location>
        <begin position="214"/>
        <end position="403"/>
    </location>
</feature>
<evidence type="ECO:0000256" key="4">
    <source>
        <dbReference type="ARBA" id="ARBA00023136"/>
    </source>
</evidence>
<evidence type="ECO:0000259" key="6">
    <source>
        <dbReference type="PROSITE" id="PS50850"/>
    </source>
</evidence>
<dbReference type="PROSITE" id="PS50850">
    <property type="entry name" value="MFS"/>
    <property type="match status" value="1"/>
</dbReference>
<feature type="transmembrane region" description="Helical" evidence="5">
    <location>
        <begin position="171"/>
        <end position="188"/>
    </location>
</feature>
<keyword evidence="3 5" id="KW-1133">Transmembrane helix</keyword>
<feature type="transmembrane region" description="Helical" evidence="5">
    <location>
        <begin position="15"/>
        <end position="39"/>
    </location>
</feature>
<dbReference type="Gene3D" id="1.20.1250.20">
    <property type="entry name" value="MFS general substrate transporter like domains"/>
    <property type="match status" value="2"/>
</dbReference>
<feature type="transmembrane region" description="Helical" evidence="5">
    <location>
        <begin position="215"/>
        <end position="239"/>
    </location>
</feature>
<keyword evidence="4 5" id="KW-0472">Membrane</keyword>
<comment type="caution">
    <text evidence="7">The sequence shown here is derived from an EMBL/GenBank/DDBJ whole genome shotgun (WGS) entry which is preliminary data.</text>
</comment>
<name>A0ABV8TY07_9ACTN</name>
<dbReference type="SUPFAM" id="SSF103473">
    <property type="entry name" value="MFS general substrate transporter"/>
    <property type="match status" value="1"/>
</dbReference>